<evidence type="ECO:0000313" key="3">
    <source>
        <dbReference type="Proteomes" id="UP001409585"/>
    </source>
</evidence>
<evidence type="ECO:0000313" key="2">
    <source>
        <dbReference type="EMBL" id="GAA4933139.1"/>
    </source>
</evidence>
<feature type="signal peptide" evidence="1">
    <location>
        <begin position="1"/>
        <end position="23"/>
    </location>
</feature>
<dbReference type="EMBL" id="BAABLX010000007">
    <property type="protein sequence ID" value="GAA4933139.1"/>
    <property type="molecule type" value="Genomic_DNA"/>
</dbReference>
<dbReference type="AlphaFoldDB" id="A0AAV3TY03"/>
<dbReference type="Pfam" id="PF11528">
    <property type="entry name" value="DUF3224"/>
    <property type="match status" value="1"/>
</dbReference>
<accession>A0AAV3TY03</accession>
<feature type="chain" id="PRO_5043932316" description="DUF3224 domain-containing protein" evidence="1">
    <location>
        <begin position="24"/>
        <end position="167"/>
    </location>
</feature>
<proteinExistence type="predicted"/>
<reference evidence="3" key="1">
    <citation type="journal article" date="2019" name="Int. J. Syst. Evol. Microbiol.">
        <title>The Global Catalogue of Microorganisms (GCM) 10K type strain sequencing project: providing services to taxonomists for standard genome sequencing and annotation.</title>
        <authorList>
            <consortium name="The Broad Institute Genomics Platform"/>
            <consortium name="The Broad Institute Genome Sequencing Center for Infectious Disease"/>
            <person name="Wu L."/>
            <person name="Ma J."/>
        </authorList>
    </citation>
    <scope>NUCLEOTIDE SEQUENCE [LARGE SCALE GENOMIC DNA]</scope>
    <source>
        <strain evidence="3">JCM 19134</strain>
    </source>
</reference>
<evidence type="ECO:0000256" key="1">
    <source>
        <dbReference type="SAM" id="SignalP"/>
    </source>
</evidence>
<comment type="caution">
    <text evidence="2">The sequence shown here is derived from an EMBL/GenBank/DDBJ whole genome shotgun (WGS) entry which is preliminary data.</text>
</comment>
<dbReference type="Gene3D" id="2.40.350.10">
    <property type="entry name" value="SO1590-like"/>
    <property type="match status" value="1"/>
</dbReference>
<dbReference type="Proteomes" id="UP001409585">
    <property type="component" value="Unassembled WGS sequence"/>
</dbReference>
<evidence type="ECO:0008006" key="4">
    <source>
        <dbReference type="Google" id="ProtNLM"/>
    </source>
</evidence>
<gene>
    <name evidence="2" type="ORF">GCM10025791_07190</name>
</gene>
<dbReference type="RefSeq" id="WP_345417190.1">
    <property type="nucleotide sequence ID" value="NZ_AP031496.1"/>
</dbReference>
<keyword evidence="1" id="KW-0732">Signal</keyword>
<dbReference type="InterPro" id="IPR023159">
    <property type="entry name" value="SO1590-like_sf"/>
</dbReference>
<dbReference type="InterPro" id="IPR021607">
    <property type="entry name" value="DUF3224"/>
</dbReference>
<sequence>MKRLTVFSLTFAPLLWLTAVAYGRDVTQQAEKLQQANDQEANVMVATGSFEVTLGPQTEDSVSAGRMLINKAYVGDLEASGSGQMLSKHVDGGAAVYSAIEEVSGTLAGKEGAFTLFHVGTISAEGTANLSISIVEGSGTGQLKGIRGELAIRQEGAAHFYELQYSF</sequence>
<protein>
    <recommendedName>
        <fullName evidence="4">DUF3224 domain-containing protein</fullName>
    </recommendedName>
</protein>
<name>A0AAV3TY03_9ALTE</name>
<organism evidence="2 3">
    <name type="scientific">Halioxenophilus aromaticivorans</name>
    <dbReference type="NCBI Taxonomy" id="1306992"/>
    <lineage>
        <taxon>Bacteria</taxon>
        <taxon>Pseudomonadati</taxon>
        <taxon>Pseudomonadota</taxon>
        <taxon>Gammaproteobacteria</taxon>
        <taxon>Alteromonadales</taxon>
        <taxon>Alteromonadaceae</taxon>
        <taxon>Halioxenophilus</taxon>
    </lineage>
</organism>
<keyword evidence="3" id="KW-1185">Reference proteome</keyword>
<dbReference type="SUPFAM" id="SSF159238">
    <property type="entry name" value="SO1590-like"/>
    <property type="match status" value="1"/>
</dbReference>